<evidence type="ECO:0000313" key="2">
    <source>
        <dbReference type="Proteomes" id="UP000789702"/>
    </source>
</evidence>
<comment type="caution">
    <text evidence="1">The sequence shown here is derived from an EMBL/GenBank/DDBJ whole genome shotgun (WGS) entry which is preliminary data.</text>
</comment>
<protein>
    <submittedName>
        <fullName evidence="1">6200_t:CDS:1</fullName>
    </submittedName>
</protein>
<reference evidence="1" key="1">
    <citation type="submission" date="2021-06" db="EMBL/GenBank/DDBJ databases">
        <authorList>
            <person name="Kallberg Y."/>
            <person name="Tangrot J."/>
            <person name="Rosling A."/>
        </authorList>
    </citation>
    <scope>NUCLEOTIDE SEQUENCE</scope>
    <source>
        <strain evidence="1">IL203A</strain>
    </source>
</reference>
<dbReference type="EMBL" id="CAJVPU010052368">
    <property type="protein sequence ID" value="CAG8763131.1"/>
    <property type="molecule type" value="Genomic_DNA"/>
</dbReference>
<feature type="non-terminal residue" evidence="1">
    <location>
        <position position="73"/>
    </location>
</feature>
<name>A0ACA9QR65_9GLOM</name>
<evidence type="ECO:0000313" key="1">
    <source>
        <dbReference type="EMBL" id="CAG8763131.1"/>
    </source>
</evidence>
<keyword evidence="2" id="KW-1185">Reference proteome</keyword>
<feature type="non-terminal residue" evidence="1">
    <location>
        <position position="1"/>
    </location>
</feature>
<proteinExistence type="predicted"/>
<sequence>LGLIEKVETRGHVGGWVETFDHSGLIPPNPSCIFLGTWLPGPLCVANICRYVTSYDFQPSISFLSWIGAARDS</sequence>
<dbReference type="Proteomes" id="UP000789702">
    <property type="component" value="Unassembled WGS sequence"/>
</dbReference>
<organism evidence="1 2">
    <name type="scientific">Dentiscutata heterogama</name>
    <dbReference type="NCBI Taxonomy" id="1316150"/>
    <lineage>
        <taxon>Eukaryota</taxon>
        <taxon>Fungi</taxon>
        <taxon>Fungi incertae sedis</taxon>
        <taxon>Mucoromycota</taxon>
        <taxon>Glomeromycotina</taxon>
        <taxon>Glomeromycetes</taxon>
        <taxon>Diversisporales</taxon>
        <taxon>Gigasporaceae</taxon>
        <taxon>Dentiscutata</taxon>
    </lineage>
</organism>
<gene>
    <name evidence="1" type="ORF">DHETER_LOCUS15392</name>
</gene>
<accession>A0ACA9QR65</accession>